<proteinExistence type="predicted"/>
<accession>A0A4Y2BT78</accession>
<comment type="caution">
    <text evidence="1">The sequence shown here is derived from an EMBL/GenBank/DDBJ whole genome shotgun (WGS) entry which is preliminary data.</text>
</comment>
<keyword evidence="2" id="KW-1185">Reference proteome</keyword>
<dbReference type="Proteomes" id="UP000499080">
    <property type="component" value="Unassembled WGS sequence"/>
</dbReference>
<dbReference type="EMBL" id="BGPR01000102">
    <property type="protein sequence ID" value="GBL94364.1"/>
    <property type="molecule type" value="Genomic_DNA"/>
</dbReference>
<sequence>MESKTRLDNRKHNPFVHYTIDFCSLNCGEAGHSRPLQATKVLPLPVKPSVNVSLVYTASLPLSPRTRSLSQTSDLLIPYGISTFMDYLRPFLKLGIHEKASYAICRKTGFLPRSRKIRQSIHGCSKVCFETKFKVAEFLSPRLFFSHAGDFEFHF</sequence>
<reference evidence="1 2" key="1">
    <citation type="journal article" date="2019" name="Sci. Rep.">
        <title>Orb-weaving spider Araneus ventricosus genome elucidates the spidroin gene catalogue.</title>
        <authorList>
            <person name="Kono N."/>
            <person name="Nakamura H."/>
            <person name="Ohtoshi R."/>
            <person name="Moran D.A.P."/>
            <person name="Shinohara A."/>
            <person name="Yoshida Y."/>
            <person name="Fujiwara M."/>
            <person name="Mori M."/>
            <person name="Tomita M."/>
            <person name="Arakawa K."/>
        </authorList>
    </citation>
    <scope>NUCLEOTIDE SEQUENCE [LARGE SCALE GENOMIC DNA]</scope>
</reference>
<evidence type="ECO:0000313" key="1">
    <source>
        <dbReference type="EMBL" id="GBL94364.1"/>
    </source>
</evidence>
<dbReference type="AlphaFoldDB" id="A0A4Y2BT78"/>
<organism evidence="1 2">
    <name type="scientific">Araneus ventricosus</name>
    <name type="common">Orbweaver spider</name>
    <name type="synonym">Epeira ventricosa</name>
    <dbReference type="NCBI Taxonomy" id="182803"/>
    <lineage>
        <taxon>Eukaryota</taxon>
        <taxon>Metazoa</taxon>
        <taxon>Ecdysozoa</taxon>
        <taxon>Arthropoda</taxon>
        <taxon>Chelicerata</taxon>
        <taxon>Arachnida</taxon>
        <taxon>Araneae</taxon>
        <taxon>Araneomorphae</taxon>
        <taxon>Entelegynae</taxon>
        <taxon>Araneoidea</taxon>
        <taxon>Araneidae</taxon>
        <taxon>Araneus</taxon>
    </lineage>
</organism>
<gene>
    <name evidence="1" type="ORF">AVEN_7340_1</name>
</gene>
<evidence type="ECO:0000313" key="2">
    <source>
        <dbReference type="Proteomes" id="UP000499080"/>
    </source>
</evidence>
<protein>
    <submittedName>
        <fullName evidence="1">Uncharacterized protein</fullName>
    </submittedName>
</protein>
<name>A0A4Y2BT78_ARAVE</name>